<dbReference type="RefSeq" id="WP_377340167.1">
    <property type="nucleotide sequence ID" value="NZ_JALBWS010000012.1"/>
</dbReference>
<gene>
    <name evidence="1" type="ORF">ACFPK0_09740</name>
</gene>
<evidence type="ECO:0000313" key="2">
    <source>
        <dbReference type="Proteomes" id="UP001596018"/>
    </source>
</evidence>
<accession>A0ABW0JWE5</accession>
<evidence type="ECO:0000313" key="1">
    <source>
        <dbReference type="EMBL" id="MFC5440293.1"/>
    </source>
</evidence>
<dbReference type="EMBL" id="JBHSMM010000001">
    <property type="protein sequence ID" value="MFC5440293.1"/>
    <property type="molecule type" value="Genomic_DNA"/>
</dbReference>
<comment type="caution">
    <text evidence="1">The sequence shown here is derived from an EMBL/GenBank/DDBJ whole genome shotgun (WGS) entry which is preliminary data.</text>
</comment>
<reference evidence="2" key="1">
    <citation type="journal article" date="2019" name="Int. J. Syst. Evol. Microbiol.">
        <title>The Global Catalogue of Microorganisms (GCM) 10K type strain sequencing project: providing services to taxonomists for standard genome sequencing and annotation.</title>
        <authorList>
            <consortium name="The Broad Institute Genomics Platform"/>
            <consortium name="The Broad Institute Genome Sequencing Center for Infectious Disease"/>
            <person name="Wu L."/>
            <person name="Ma J."/>
        </authorList>
    </citation>
    <scope>NUCLEOTIDE SEQUENCE [LARGE SCALE GENOMIC DNA]</scope>
    <source>
        <strain evidence="2">KACC 12822</strain>
    </source>
</reference>
<organism evidence="1 2">
    <name type="scientific">Rhodanobacter ginsenosidimutans</name>
    <dbReference type="NCBI Taxonomy" id="490571"/>
    <lineage>
        <taxon>Bacteria</taxon>
        <taxon>Pseudomonadati</taxon>
        <taxon>Pseudomonadota</taxon>
        <taxon>Gammaproteobacteria</taxon>
        <taxon>Lysobacterales</taxon>
        <taxon>Rhodanobacteraceae</taxon>
        <taxon>Rhodanobacter</taxon>
    </lineage>
</organism>
<protein>
    <recommendedName>
        <fullName evidence="3">Knr4/Smi1-like domain-containing protein</fullName>
    </recommendedName>
</protein>
<evidence type="ECO:0008006" key="3">
    <source>
        <dbReference type="Google" id="ProtNLM"/>
    </source>
</evidence>
<dbReference type="Proteomes" id="UP001596018">
    <property type="component" value="Unassembled WGS sequence"/>
</dbReference>
<proteinExistence type="predicted"/>
<keyword evidence="2" id="KW-1185">Reference proteome</keyword>
<sequence length="299" mass="34161">MAGTFFEYLDGYVRVAYSRAWNGDIFIDFSLFGDAVVATPCDDKFEKGEPELNIQEDVVIRTWTSSSVSSFFTDLVRWLEAVVCGVRECAFGWDGEGPEGELRWVFDGRDNGFFVLDWSGTDRSPGRACRVRLDQTQMVRSFYASFRGFVESDRYDPLDYESLDTGETLALVLDGADPGRLADHVAMLPREQAEALLAEMLDLAYDRNAGYPRKASLAEFTQRAMQRPPDRRQGRWLSDHWDTWSQEERRRDFAENACRLPTNIGFGEKLRELRSPMVERWIAERDESSGPDSLHAVGK</sequence>
<name>A0ABW0JWE5_9GAMM</name>